<proteinExistence type="predicted"/>
<reference evidence="2 3" key="1">
    <citation type="submission" date="2018-01" db="EMBL/GenBank/DDBJ databases">
        <title>Draft genome of the strawberry crown rot pathogen Phytophthora cactorum.</title>
        <authorList>
            <person name="Armitage A.D."/>
            <person name="Lysoe E."/>
            <person name="Nellist C.F."/>
            <person name="Harrison R.J."/>
            <person name="Brurberg M.B."/>
        </authorList>
    </citation>
    <scope>NUCLEOTIDE SEQUENCE [LARGE SCALE GENOMIC DNA]</scope>
    <source>
        <strain evidence="2 3">10300</strain>
    </source>
</reference>
<dbReference type="SUPFAM" id="SSF53098">
    <property type="entry name" value="Ribonuclease H-like"/>
    <property type="match status" value="1"/>
</dbReference>
<dbReference type="PROSITE" id="PS50994">
    <property type="entry name" value="INTEGRASE"/>
    <property type="match status" value="1"/>
</dbReference>
<evidence type="ECO:0000259" key="1">
    <source>
        <dbReference type="PROSITE" id="PS50994"/>
    </source>
</evidence>
<accession>A0A329S4X3</accession>
<keyword evidence="3" id="KW-1185">Reference proteome</keyword>
<evidence type="ECO:0000313" key="3">
    <source>
        <dbReference type="Proteomes" id="UP000251314"/>
    </source>
</evidence>
<dbReference type="GO" id="GO:0003676">
    <property type="term" value="F:nucleic acid binding"/>
    <property type="evidence" value="ECO:0007669"/>
    <property type="project" value="InterPro"/>
</dbReference>
<dbReference type="PANTHER" id="PTHR42648">
    <property type="entry name" value="TRANSPOSASE, PUTATIVE-RELATED"/>
    <property type="match status" value="1"/>
</dbReference>
<protein>
    <recommendedName>
        <fullName evidence="1">Integrase catalytic domain-containing protein</fullName>
    </recommendedName>
</protein>
<dbReference type="InterPro" id="IPR001584">
    <property type="entry name" value="Integrase_cat-core"/>
</dbReference>
<dbReference type="Gene3D" id="3.30.420.10">
    <property type="entry name" value="Ribonuclease H-like superfamily/Ribonuclease H"/>
    <property type="match status" value="1"/>
</dbReference>
<organism evidence="2 3">
    <name type="scientific">Phytophthora cactorum</name>
    <dbReference type="NCBI Taxonomy" id="29920"/>
    <lineage>
        <taxon>Eukaryota</taxon>
        <taxon>Sar</taxon>
        <taxon>Stramenopiles</taxon>
        <taxon>Oomycota</taxon>
        <taxon>Peronosporomycetes</taxon>
        <taxon>Peronosporales</taxon>
        <taxon>Peronosporaceae</taxon>
        <taxon>Phytophthora</taxon>
    </lineage>
</organism>
<dbReference type="STRING" id="29920.A0A329S4X3"/>
<sequence length="207" mass="23488">MVDKGLVRRMMLTRRQHDVCDACQLGKQNKKSHRKKLDRGPKSPNQVVYADLFIPSKGNGTRFEAVLVLMDGYSRFAIIHILTCKSSAVVNKHIKEYILWAERQAGRNRSLGEHSTYRVQQVLTDKGGEFVNGDIDGWYSAYGIEHVKVGPKSSQLNLCERTHQSLMGMTKAMMAQSGFPRSLWPEAMRNAVYIKNRVYNMGTQAIP</sequence>
<dbReference type="AlphaFoldDB" id="A0A329S4X3"/>
<name>A0A329S4X3_9STRA</name>
<dbReference type="InterPro" id="IPR039537">
    <property type="entry name" value="Retrotran_Ty1/copia-like"/>
</dbReference>
<dbReference type="Proteomes" id="UP000251314">
    <property type="component" value="Unassembled WGS sequence"/>
</dbReference>
<dbReference type="InterPro" id="IPR012337">
    <property type="entry name" value="RNaseH-like_sf"/>
</dbReference>
<dbReference type="InterPro" id="IPR036397">
    <property type="entry name" value="RNaseH_sf"/>
</dbReference>
<comment type="caution">
    <text evidence="2">The sequence shown here is derived from an EMBL/GenBank/DDBJ whole genome shotgun (WGS) entry which is preliminary data.</text>
</comment>
<dbReference type="OrthoDB" id="123877at2759"/>
<dbReference type="EMBL" id="MJFZ01000306">
    <property type="protein sequence ID" value="RAW31785.1"/>
    <property type="molecule type" value="Genomic_DNA"/>
</dbReference>
<feature type="domain" description="Integrase catalytic" evidence="1">
    <location>
        <begin position="40"/>
        <end position="207"/>
    </location>
</feature>
<dbReference type="VEuPathDB" id="FungiDB:PC110_g11884"/>
<evidence type="ECO:0000313" key="2">
    <source>
        <dbReference type="EMBL" id="RAW31785.1"/>
    </source>
</evidence>
<dbReference type="PANTHER" id="PTHR42648:SF28">
    <property type="entry name" value="TRANSPOSON-ENCODED PROTEIN WITH RIBONUCLEASE H-LIKE AND RETROVIRUS ZINC FINGER-LIKE DOMAINS"/>
    <property type="match status" value="1"/>
</dbReference>
<gene>
    <name evidence="2" type="ORF">PC110_g11884</name>
</gene>
<dbReference type="GO" id="GO:0015074">
    <property type="term" value="P:DNA integration"/>
    <property type="evidence" value="ECO:0007669"/>
    <property type="project" value="InterPro"/>
</dbReference>